<protein>
    <submittedName>
        <fullName evidence="1">Uncharacterized protein</fullName>
    </submittedName>
</protein>
<proteinExistence type="predicted"/>
<dbReference type="Proteomes" id="UP000321353">
    <property type="component" value="Chromosome"/>
</dbReference>
<dbReference type="RefSeq" id="WP_147868939.1">
    <property type="nucleotide sequence ID" value="NZ_CP036264.1"/>
</dbReference>
<keyword evidence="2" id="KW-1185">Reference proteome</keyword>
<dbReference type="KEGG" id="smam:Mal15_36260"/>
<name>A0A5B9ME53_9BACT</name>
<dbReference type="EMBL" id="CP036264">
    <property type="protein sequence ID" value="QEF99561.1"/>
    <property type="molecule type" value="Genomic_DNA"/>
</dbReference>
<evidence type="ECO:0000313" key="2">
    <source>
        <dbReference type="Proteomes" id="UP000321353"/>
    </source>
</evidence>
<organism evidence="1 2">
    <name type="scientific">Stieleria maiorica</name>
    <dbReference type="NCBI Taxonomy" id="2795974"/>
    <lineage>
        <taxon>Bacteria</taxon>
        <taxon>Pseudomonadati</taxon>
        <taxon>Planctomycetota</taxon>
        <taxon>Planctomycetia</taxon>
        <taxon>Pirellulales</taxon>
        <taxon>Pirellulaceae</taxon>
        <taxon>Stieleria</taxon>
    </lineage>
</organism>
<reference evidence="1 2" key="1">
    <citation type="submission" date="2019-02" db="EMBL/GenBank/DDBJ databases">
        <title>Planctomycetal bacteria perform biofilm scaping via a novel small molecule.</title>
        <authorList>
            <person name="Jeske O."/>
            <person name="Boedeker C."/>
            <person name="Wiegand S."/>
            <person name="Breitling P."/>
            <person name="Kallscheuer N."/>
            <person name="Jogler M."/>
            <person name="Rohde M."/>
            <person name="Petersen J."/>
            <person name="Medema M.H."/>
            <person name="Surup F."/>
            <person name="Jogler C."/>
        </authorList>
    </citation>
    <scope>NUCLEOTIDE SEQUENCE [LARGE SCALE GENOMIC DNA]</scope>
    <source>
        <strain evidence="1 2">Mal15</strain>
    </source>
</reference>
<accession>A0A5B9ME53</accession>
<evidence type="ECO:0000313" key="1">
    <source>
        <dbReference type="EMBL" id="QEF99561.1"/>
    </source>
</evidence>
<gene>
    <name evidence="1" type="ORF">Mal15_36260</name>
</gene>
<sequence>MNHAPEFESGHAERVEFVRHTIRVALKDRTLSQSGHVTAEGVCRVLLELAVDHFAEAGKDELIAWEFGSSKQLGQFIHQMAEQGAVELAENDRQEDFDGWYDLEQAPETWKLQW</sequence>
<dbReference type="AlphaFoldDB" id="A0A5B9ME53"/>